<keyword evidence="3" id="KW-1185">Reference proteome</keyword>
<reference evidence="2" key="1">
    <citation type="submission" date="2022-10" db="EMBL/GenBank/DDBJ databases">
        <title>Characterization and whole genome sequencing of a new Roseateles species, isolated from fresh water.</title>
        <authorList>
            <person name="Guliayeva D.Y."/>
            <person name="Akhremchuk A.E."/>
            <person name="Sikolenko M.A."/>
            <person name="Valentovich L.N."/>
            <person name="Sidarenka A.V."/>
        </authorList>
    </citation>
    <scope>NUCLEOTIDE SEQUENCE</scope>
    <source>
        <strain evidence="2">BIM B-1768</strain>
    </source>
</reference>
<sequence length="137" mass="15127">MSLPEEFDTPQFAKGLAIRREVLGAAYVDKSVHEVEDFMKPMQKLTTEWAWGEVWSRPGLDRKTRSMLVLAMLTALNRPNEVRLHVRGALNNGVTVAEIQEVLLQAGVYCGVPAALDSFKVALEVINETPPPQPSAA</sequence>
<dbReference type="PANTHER" id="PTHR33570:SF2">
    <property type="entry name" value="CARBOXYMUCONOLACTONE DECARBOXYLASE-LIKE DOMAIN-CONTAINING PROTEIN"/>
    <property type="match status" value="1"/>
</dbReference>
<dbReference type="Gene3D" id="1.20.1290.10">
    <property type="entry name" value="AhpD-like"/>
    <property type="match status" value="1"/>
</dbReference>
<accession>A0ABY6AV98</accession>
<dbReference type="SUPFAM" id="SSF69118">
    <property type="entry name" value="AhpD-like"/>
    <property type="match status" value="1"/>
</dbReference>
<dbReference type="InterPro" id="IPR003779">
    <property type="entry name" value="CMD-like"/>
</dbReference>
<dbReference type="InterPro" id="IPR029032">
    <property type="entry name" value="AhpD-like"/>
</dbReference>
<dbReference type="RefSeq" id="WP_261756674.1">
    <property type="nucleotide sequence ID" value="NZ_CP104562.2"/>
</dbReference>
<dbReference type="InterPro" id="IPR052512">
    <property type="entry name" value="4CMD/NDH-1_regulator"/>
</dbReference>
<gene>
    <name evidence="2" type="ORF">N4261_18125</name>
</gene>
<dbReference type="Proteomes" id="UP001064933">
    <property type="component" value="Chromosome"/>
</dbReference>
<dbReference type="Pfam" id="PF02627">
    <property type="entry name" value="CMD"/>
    <property type="match status" value="1"/>
</dbReference>
<proteinExistence type="predicted"/>
<protein>
    <submittedName>
        <fullName evidence="2">Carboxymuconolactone decarboxylase family protein</fullName>
    </submittedName>
</protein>
<feature type="domain" description="Carboxymuconolactone decarboxylase-like" evidence="1">
    <location>
        <begin position="42"/>
        <end position="123"/>
    </location>
</feature>
<name>A0ABY6AV98_9BURK</name>
<dbReference type="PANTHER" id="PTHR33570">
    <property type="entry name" value="4-CARBOXYMUCONOLACTONE DECARBOXYLASE FAMILY PROTEIN"/>
    <property type="match status" value="1"/>
</dbReference>
<evidence type="ECO:0000259" key="1">
    <source>
        <dbReference type="Pfam" id="PF02627"/>
    </source>
</evidence>
<evidence type="ECO:0000313" key="3">
    <source>
        <dbReference type="Proteomes" id="UP001064933"/>
    </source>
</evidence>
<evidence type="ECO:0000313" key="2">
    <source>
        <dbReference type="EMBL" id="UXH76932.1"/>
    </source>
</evidence>
<dbReference type="EMBL" id="CP104562">
    <property type="protein sequence ID" value="UXH76932.1"/>
    <property type="molecule type" value="Genomic_DNA"/>
</dbReference>
<organism evidence="2 3">
    <name type="scientific">Roseateles amylovorans</name>
    <dbReference type="NCBI Taxonomy" id="2978473"/>
    <lineage>
        <taxon>Bacteria</taxon>
        <taxon>Pseudomonadati</taxon>
        <taxon>Pseudomonadota</taxon>
        <taxon>Betaproteobacteria</taxon>
        <taxon>Burkholderiales</taxon>
        <taxon>Sphaerotilaceae</taxon>
        <taxon>Roseateles</taxon>
    </lineage>
</organism>